<organism evidence="2 3">
    <name type="scientific">Citrus unshiu</name>
    <name type="common">Satsuma mandarin</name>
    <name type="synonym">Citrus nobilis var. unshiu</name>
    <dbReference type="NCBI Taxonomy" id="55188"/>
    <lineage>
        <taxon>Eukaryota</taxon>
        <taxon>Viridiplantae</taxon>
        <taxon>Streptophyta</taxon>
        <taxon>Embryophyta</taxon>
        <taxon>Tracheophyta</taxon>
        <taxon>Spermatophyta</taxon>
        <taxon>Magnoliopsida</taxon>
        <taxon>eudicotyledons</taxon>
        <taxon>Gunneridae</taxon>
        <taxon>Pentapetalae</taxon>
        <taxon>rosids</taxon>
        <taxon>malvids</taxon>
        <taxon>Sapindales</taxon>
        <taxon>Rutaceae</taxon>
        <taxon>Aurantioideae</taxon>
        <taxon>Citrus</taxon>
    </lineage>
</organism>
<dbReference type="PANTHER" id="PTHR13112:SF5">
    <property type="entry name" value="REGULATOR OF NONSENSE TRANSCRIPTS UPF3"/>
    <property type="match status" value="1"/>
</dbReference>
<dbReference type="GO" id="GO:0003729">
    <property type="term" value="F:mRNA binding"/>
    <property type="evidence" value="ECO:0007669"/>
    <property type="project" value="TreeGrafter"/>
</dbReference>
<dbReference type="InterPro" id="IPR035979">
    <property type="entry name" value="RBD_domain_sf"/>
</dbReference>
<dbReference type="InterPro" id="IPR002487">
    <property type="entry name" value="TF_Kbox"/>
</dbReference>
<dbReference type="PROSITE" id="PS51297">
    <property type="entry name" value="K_BOX"/>
    <property type="match status" value="1"/>
</dbReference>
<name>A0A2H5QTQ5_CITUN</name>
<evidence type="ECO:0000313" key="3">
    <source>
        <dbReference type="Proteomes" id="UP000236630"/>
    </source>
</evidence>
<accession>A0A2H5QTQ5</accession>
<gene>
    <name evidence="2" type="ORF">CUMW_260630</name>
</gene>
<dbReference type="GO" id="GO:0003700">
    <property type="term" value="F:DNA-binding transcription factor activity"/>
    <property type="evidence" value="ECO:0007669"/>
    <property type="project" value="InterPro"/>
</dbReference>
<protein>
    <recommendedName>
        <fullName evidence="1">K-box domain-containing protein</fullName>
    </recommendedName>
</protein>
<dbReference type="STRING" id="55188.A0A2H5QTQ5"/>
<evidence type="ECO:0000313" key="2">
    <source>
        <dbReference type="EMBL" id="GAY67979.1"/>
    </source>
</evidence>
<dbReference type="InterPro" id="IPR039722">
    <property type="entry name" value="Upf3"/>
</dbReference>
<dbReference type="Proteomes" id="UP000236630">
    <property type="component" value="Unassembled WGS sequence"/>
</dbReference>
<reference evidence="2 3" key="1">
    <citation type="journal article" date="2017" name="Front. Genet.">
        <title>Draft sequencing of the heterozygous diploid genome of Satsuma (Citrus unshiu Marc.) using a hybrid assembly approach.</title>
        <authorList>
            <person name="Shimizu T."/>
            <person name="Tanizawa Y."/>
            <person name="Mochizuki T."/>
            <person name="Nagasaki H."/>
            <person name="Yoshioka T."/>
            <person name="Toyoda A."/>
            <person name="Fujiyama A."/>
            <person name="Kaminuma E."/>
            <person name="Nakamura Y."/>
        </authorList>
    </citation>
    <scope>NUCLEOTIDE SEQUENCE [LARGE SCALE GENOMIC DNA]</scope>
    <source>
        <strain evidence="3">cv. Miyagawa wase</strain>
    </source>
</reference>
<dbReference type="AlphaFoldDB" id="A0A2H5QTQ5"/>
<evidence type="ECO:0000259" key="1">
    <source>
        <dbReference type="PROSITE" id="PS51297"/>
    </source>
</evidence>
<feature type="domain" description="K-box" evidence="1">
    <location>
        <begin position="251"/>
        <end position="330"/>
    </location>
</feature>
<sequence length="359" mass="40977">MKEPLQRTKVVIHHLPPSLSQNDLLALFHDHLDNGYNWFRVQPENSDVFEFAELLNGHVFVNEKDPDYLEFLKVIAKPAENLPSAEIQLERKEAQLSRSLSNWRTGLSEASRGSGPRRRLSWQMKACVFDQRYANKSVIAEMERFQQANTATGQELNAMHELASRNFFGPAIIEGGGSAYSHPDKKILHLSSKHQRYSRAYEELKNPAVVFEFAELLNGHVLSLRLLLNMLHPNVFPSLVLERIVVKALFLKYYQQESAKLRQQIQMSQNSNRHLMGDSLSSLTLKELKQLENRLEQGITRIRSKKIAEMDRFQRANTVTGQELNAIHALASRNFFSPAIIEGGGTAYSHPDKKILHLG</sequence>
<comment type="caution">
    <text evidence="2">The sequence shown here is derived from an EMBL/GenBank/DDBJ whole genome shotgun (WGS) entry which is preliminary data.</text>
</comment>
<dbReference type="Pfam" id="PF01486">
    <property type="entry name" value="K-box"/>
    <property type="match status" value="1"/>
</dbReference>
<dbReference type="SUPFAM" id="SSF54928">
    <property type="entry name" value="RNA-binding domain, RBD"/>
    <property type="match status" value="1"/>
</dbReference>
<dbReference type="EMBL" id="BDQV01000789">
    <property type="protein sequence ID" value="GAY67979.1"/>
    <property type="molecule type" value="Genomic_DNA"/>
</dbReference>
<dbReference type="GO" id="GO:0005737">
    <property type="term" value="C:cytoplasm"/>
    <property type="evidence" value="ECO:0007669"/>
    <property type="project" value="TreeGrafter"/>
</dbReference>
<proteinExistence type="predicted"/>
<dbReference type="GO" id="GO:0045727">
    <property type="term" value="P:positive regulation of translation"/>
    <property type="evidence" value="ECO:0007669"/>
    <property type="project" value="TreeGrafter"/>
</dbReference>
<dbReference type="GO" id="GO:0000184">
    <property type="term" value="P:nuclear-transcribed mRNA catabolic process, nonsense-mediated decay"/>
    <property type="evidence" value="ECO:0007669"/>
    <property type="project" value="InterPro"/>
</dbReference>
<keyword evidence="3" id="KW-1185">Reference proteome</keyword>
<dbReference type="GO" id="GO:0005730">
    <property type="term" value="C:nucleolus"/>
    <property type="evidence" value="ECO:0007669"/>
    <property type="project" value="TreeGrafter"/>
</dbReference>
<dbReference type="PANTHER" id="PTHR13112">
    <property type="entry name" value="UPF3 REGULATOR OF NONSENSE TRANSCRIPTS-LIKE PROTEIN"/>
    <property type="match status" value="1"/>
</dbReference>